<sequence>MALEFARQGCKVACAEIQKDLNEETVQMVNQVAPGAAKGYYCDVGNVDSVEALKEQVLADFGRVDILVNNAALIVAGSLLNDFKPHLFENVVKVNFLSHIWMCRAFLPEMVKRNSGHIVCISSMSALTGLPNASLYASCKWAITGFMESIRDELRINRNNQVKTTVVCPYFINTSAEYVNMVDCRFPELSASGVAREVIAGMRENRVIFSIPRNQLFVVTLINCKSRINH</sequence>
<dbReference type="PROSITE" id="PS00061">
    <property type="entry name" value="ADH_SHORT"/>
    <property type="match status" value="1"/>
</dbReference>
<evidence type="ECO:0000256" key="2">
    <source>
        <dbReference type="RuleBase" id="RU000363"/>
    </source>
</evidence>
<name>A0A1S3CUL3_DIACI</name>
<evidence type="ECO:0000256" key="1">
    <source>
        <dbReference type="ARBA" id="ARBA00023002"/>
    </source>
</evidence>
<proteinExistence type="inferred from homology"/>
<dbReference type="PANTHER" id="PTHR24322">
    <property type="entry name" value="PKSB"/>
    <property type="match status" value="1"/>
</dbReference>
<accession>A0A1S3CUL3</accession>
<evidence type="ECO:0000313" key="4">
    <source>
        <dbReference type="RefSeq" id="XP_008467354.1"/>
    </source>
</evidence>
<dbReference type="STRING" id="121845.A0A1S3CUL3"/>
<dbReference type="AlphaFoldDB" id="A0A1S3CUL3"/>
<reference evidence="4" key="1">
    <citation type="submission" date="2025-08" db="UniProtKB">
        <authorList>
            <consortium name="RefSeq"/>
        </authorList>
    </citation>
    <scope>IDENTIFICATION</scope>
</reference>
<evidence type="ECO:0000313" key="3">
    <source>
        <dbReference type="Proteomes" id="UP000079169"/>
    </source>
</evidence>
<dbReference type="SUPFAM" id="SSF51735">
    <property type="entry name" value="NAD(P)-binding Rossmann-fold domains"/>
    <property type="match status" value="1"/>
</dbReference>
<dbReference type="KEGG" id="dci:103504832"/>
<organism evidence="3 4">
    <name type="scientific">Diaphorina citri</name>
    <name type="common">Asian citrus psyllid</name>
    <dbReference type="NCBI Taxonomy" id="121845"/>
    <lineage>
        <taxon>Eukaryota</taxon>
        <taxon>Metazoa</taxon>
        <taxon>Ecdysozoa</taxon>
        <taxon>Arthropoda</taxon>
        <taxon>Hexapoda</taxon>
        <taxon>Insecta</taxon>
        <taxon>Pterygota</taxon>
        <taxon>Neoptera</taxon>
        <taxon>Paraneoptera</taxon>
        <taxon>Hemiptera</taxon>
        <taxon>Sternorrhyncha</taxon>
        <taxon>Psylloidea</taxon>
        <taxon>Psyllidae</taxon>
        <taxon>Diaphorininae</taxon>
        <taxon>Diaphorina</taxon>
    </lineage>
</organism>
<keyword evidence="1" id="KW-0560">Oxidoreductase</keyword>
<keyword evidence="3" id="KW-1185">Reference proteome</keyword>
<dbReference type="GO" id="GO:0005811">
    <property type="term" value="C:lipid droplet"/>
    <property type="evidence" value="ECO:0007669"/>
    <property type="project" value="TreeGrafter"/>
</dbReference>
<dbReference type="Gene3D" id="3.40.50.720">
    <property type="entry name" value="NAD(P)-binding Rossmann-like Domain"/>
    <property type="match status" value="1"/>
</dbReference>
<comment type="similarity">
    <text evidence="2">Belongs to the short-chain dehydrogenases/reductases (SDR) family.</text>
</comment>
<dbReference type="Proteomes" id="UP000079169">
    <property type="component" value="Unplaced"/>
</dbReference>
<dbReference type="Pfam" id="PF00106">
    <property type="entry name" value="adh_short"/>
    <property type="match status" value="1"/>
</dbReference>
<dbReference type="InterPro" id="IPR036291">
    <property type="entry name" value="NAD(P)-bd_dom_sf"/>
</dbReference>
<gene>
    <name evidence="4" type="primary">LOC103504832</name>
</gene>
<dbReference type="PaxDb" id="121845-A0A1S3CUL3"/>
<dbReference type="PRINTS" id="PR00080">
    <property type="entry name" value="SDRFAMILY"/>
</dbReference>
<protein>
    <submittedName>
        <fullName evidence="4">Short-chain dehydrogenase/reductase family 16C member 6-like</fullName>
    </submittedName>
</protein>
<dbReference type="RefSeq" id="XP_008467354.1">
    <property type="nucleotide sequence ID" value="XM_008469132.1"/>
</dbReference>
<dbReference type="InterPro" id="IPR002347">
    <property type="entry name" value="SDR_fam"/>
</dbReference>
<dbReference type="GO" id="GO:0016616">
    <property type="term" value="F:oxidoreductase activity, acting on the CH-OH group of donors, NAD or NADP as acceptor"/>
    <property type="evidence" value="ECO:0007669"/>
    <property type="project" value="TreeGrafter"/>
</dbReference>
<dbReference type="OMA" id="CCSAIVI"/>
<dbReference type="InterPro" id="IPR020904">
    <property type="entry name" value="Sc_DH/Rdtase_CS"/>
</dbReference>
<dbReference type="PRINTS" id="PR00081">
    <property type="entry name" value="GDHRDH"/>
</dbReference>
<dbReference type="GeneID" id="103504832"/>
<dbReference type="PANTHER" id="PTHR24322:SF748">
    <property type="entry name" value="FI23927P1-RELATED"/>
    <property type="match status" value="1"/>
</dbReference>